<protein>
    <submittedName>
        <fullName evidence="1">Uncharacterized protein</fullName>
    </submittedName>
</protein>
<dbReference type="EMBL" id="JARKHS020026916">
    <property type="protein sequence ID" value="KAK8765870.1"/>
    <property type="molecule type" value="Genomic_DNA"/>
</dbReference>
<sequence length="102" mass="11290">MAPPAKPLLPGPTPPMSVFCARDREDNCREMALRVHCLDSGWGTPTASQLRRLLGLQCAVGQVVAGDRCEVAVYESPNWTANVTLQLERSPKDSFMHIVLKW</sequence>
<reference evidence="1 2" key="1">
    <citation type="journal article" date="2023" name="Arcadia Sci">
        <title>De novo assembly of a long-read Amblyomma americanum tick genome.</title>
        <authorList>
            <person name="Chou S."/>
            <person name="Poskanzer K.E."/>
            <person name="Rollins M."/>
            <person name="Thuy-Boun P.S."/>
        </authorList>
    </citation>
    <scope>NUCLEOTIDE SEQUENCE [LARGE SCALE GENOMIC DNA]</scope>
    <source>
        <strain evidence="1">F_SG_1</strain>
        <tissue evidence="1">Salivary glands</tissue>
    </source>
</reference>
<comment type="caution">
    <text evidence="1">The sequence shown here is derived from an EMBL/GenBank/DDBJ whole genome shotgun (WGS) entry which is preliminary data.</text>
</comment>
<organism evidence="1 2">
    <name type="scientific">Amblyomma americanum</name>
    <name type="common">Lone star tick</name>
    <dbReference type="NCBI Taxonomy" id="6943"/>
    <lineage>
        <taxon>Eukaryota</taxon>
        <taxon>Metazoa</taxon>
        <taxon>Ecdysozoa</taxon>
        <taxon>Arthropoda</taxon>
        <taxon>Chelicerata</taxon>
        <taxon>Arachnida</taxon>
        <taxon>Acari</taxon>
        <taxon>Parasitiformes</taxon>
        <taxon>Ixodida</taxon>
        <taxon>Ixodoidea</taxon>
        <taxon>Ixodidae</taxon>
        <taxon>Amblyomminae</taxon>
        <taxon>Amblyomma</taxon>
    </lineage>
</organism>
<gene>
    <name evidence="1" type="ORF">V5799_007347</name>
</gene>
<dbReference type="AlphaFoldDB" id="A0AAQ4DTT0"/>
<proteinExistence type="predicted"/>
<name>A0AAQ4DTT0_AMBAM</name>
<evidence type="ECO:0000313" key="1">
    <source>
        <dbReference type="EMBL" id="KAK8765870.1"/>
    </source>
</evidence>
<dbReference type="Proteomes" id="UP001321473">
    <property type="component" value="Unassembled WGS sequence"/>
</dbReference>
<evidence type="ECO:0000313" key="2">
    <source>
        <dbReference type="Proteomes" id="UP001321473"/>
    </source>
</evidence>
<accession>A0AAQ4DTT0</accession>
<keyword evidence="2" id="KW-1185">Reference proteome</keyword>